<evidence type="ECO:0000313" key="2">
    <source>
        <dbReference type="EMBL" id="WGV23704.1"/>
    </source>
</evidence>
<dbReference type="AlphaFoldDB" id="A0AAJ6NND3"/>
<proteinExistence type="predicted"/>
<dbReference type="Proteomes" id="UP001223520">
    <property type="component" value="Chromosome"/>
</dbReference>
<organism evidence="2 3">
    <name type="scientific">Halotia branconii CENA392</name>
    <dbReference type="NCBI Taxonomy" id="1539056"/>
    <lineage>
        <taxon>Bacteria</taxon>
        <taxon>Bacillati</taxon>
        <taxon>Cyanobacteriota</taxon>
        <taxon>Cyanophyceae</taxon>
        <taxon>Nostocales</taxon>
        <taxon>Nodulariaceae</taxon>
        <taxon>Halotia</taxon>
    </lineage>
</organism>
<protein>
    <submittedName>
        <fullName evidence="2">Uncharacterized protein</fullName>
    </submittedName>
</protein>
<keyword evidence="3" id="KW-1185">Reference proteome</keyword>
<keyword evidence="1" id="KW-1133">Transmembrane helix</keyword>
<keyword evidence="1" id="KW-0812">Transmembrane</keyword>
<gene>
    <name evidence="2" type="ORF">QI031_18025</name>
</gene>
<dbReference type="KEGG" id="hbq:QI031_18025"/>
<sequence>MKLPDDPITIGTFLLALGGNCVWALLFFANSIKRKYAAERDFGHIKNNLKDLTNNLEFLFKELDRRLDSQDRDLSELKSYLIGKAIRRDREHEEG</sequence>
<name>A0AAJ6NND3_9CYAN</name>
<accession>A0AAJ6NND3</accession>
<keyword evidence="1" id="KW-0472">Membrane</keyword>
<evidence type="ECO:0000313" key="3">
    <source>
        <dbReference type="Proteomes" id="UP001223520"/>
    </source>
</evidence>
<evidence type="ECO:0000256" key="1">
    <source>
        <dbReference type="SAM" id="Phobius"/>
    </source>
</evidence>
<dbReference type="RefSeq" id="WP_281481033.1">
    <property type="nucleotide sequence ID" value="NZ_CP124543.1"/>
</dbReference>
<dbReference type="EMBL" id="CP124543">
    <property type="protein sequence ID" value="WGV23704.1"/>
    <property type="molecule type" value="Genomic_DNA"/>
</dbReference>
<reference evidence="2 3" key="1">
    <citation type="journal article" date="2023" name="Limnol Oceanogr Lett">
        <title>Environmental adaptations by the intertidal Antarctic cyanobacterium Halotia branconii CENA392 as revealed using long-read genome sequencing.</title>
        <authorList>
            <person name="Dextro R.B."/>
            <person name="Delbaje E."/>
            <person name="Freitas P.N.N."/>
            <person name="Geraldes V."/>
            <person name="Pinto E."/>
            <person name="Long P.F."/>
            <person name="Fiore M.F."/>
        </authorList>
    </citation>
    <scope>NUCLEOTIDE SEQUENCE [LARGE SCALE GENOMIC DNA]</scope>
    <source>
        <strain evidence="2 3">CENA392</strain>
    </source>
</reference>
<feature type="transmembrane region" description="Helical" evidence="1">
    <location>
        <begin position="12"/>
        <end position="32"/>
    </location>
</feature>